<evidence type="ECO:0000313" key="8">
    <source>
        <dbReference type="EMBL" id="MCH6170508.1"/>
    </source>
</evidence>
<dbReference type="Gene3D" id="3.40.50.300">
    <property type="entry name" value="P-loop containing nucleotide triphosphate hydrolases"/>
    <property type="match status" value="1"/>
</dbReference>
<evidence type="ECO:0000256" key="1">
    <source>
        <dbReference type="ARBA" id="ARBA00005820"/>
    </source>
</evidence>
<comment type="similarity">
    <text evidence="1">Belongs to the AfsR/DnrI/RedD regulatory family.</text>
</comment>
<feature type="region of interest" description="Disordered" evidence="6">
    <location>
        <begin position="599"/>
        <end position="628"/>
    </location>
</feature>
<evidence type="ECO:0000313" key="9">
    <source>
        <dbReference type="Proteomes" id="UP001299970"/>
    </source>
</evidence>
<dbReference type="Proteomes" id="UP001299970">
    <property type="component" value="Unassembled WGS sequence"/>
</dbReference>
<evidence type="ECO:0000256" key="6">
    <source>
        <dbReference type="SAM" id="MobiDB-lite"/>
    </source>
</evidence>
<dbReference type="SMART" id="SM01043">
    <property type="entry name" value="BTAD"/>
    <property type="match status" value="1"/>
</dbReference>
<dbReference type="PANTHER" id="PTHR35807">
    <property type="entry name" value="TRANSCRIPTIONAL REGULATOR REDD-RELATED"/>
    <property type="match status" value="1"/>
</dbReference>
<dbReference type="CDD" id="cd15831">
    <property type="entry name" value="BTAD"/>
    <property type="match status" value="1"/>
</dbReference>
<gene>
    <name evidence="8" type="ORF">MMF94_32805</name>
</gene>
<sequence>MDSVIEFRVLGPLEVVRDGVVLRLGAGKLRVVLAALLLQANRPVSIDDLVDKLWDGDAPGDARGTVQKYVMRIRRLLGGGAEDSAVRTEPDGYRITIPACRLDLHRFSSLGAQAARAAAAGDDVAESALLTDALSLWRDVPPLSDVPSPPLQRDEVAGLVERYLQALDRRIELDLALGRHAEVLGELAALVRRYPERERFWAHRMRALHRAGRQGEALAAYREVASLLAEELGIDPGADLRAAHREVLGAPAPPAPVAAPVALPPAARPPRQLPMADSGFAGREAELAAIVDALGQTGPRSGAPVVITGMAGVGKTALAVRAAHDVADRFPDGQLFADLRGHSPAAPRAVPDVLARFVRTLGLPADALPSDEDELVAAYRSLLAGRRMLVVLDGAVSAEQVRPLLPGSGCGVLVTSRADLAGLAVSPGSHRIVLDVLSAADGRALLAGVLGAPRVAAEPAAADELVQLCGGSALALRVAAAQLVLHPQRGIAEHVERLSGGDLLAALRLDGDAATDMVAALDLSYRTLDPEHRRLLRLLGLLPGVTDEGFTAAAAAAATGMGRAAVAAGLEALAAVSLLDRRPCARYRMHVLVRRYAASQAETEEPSEARDRAHPPAGGPVIVGHPLPRFARISTS</sequence>
<accession>A0ABS9TPM6</accession>
<dbReference type="InterPro" id="IPR011990">
    <property type="entry name" value="TPR-like_helical_dom_sf"/>
</dbReference>
<feature type="domain" description="OmpR/PhoB-type" evidence="7">
    <location>
        <begin position="1"/>
        <end position="97"/>
    </location>
</feature>
<keyword evidence="3 5" id="KW-0238">DNA-binding</keyword>
<dbReference type="InterPro" id="IPR016032">
    <property type="entry name" value="Sig_transdc_resp-reg_C-effctor"/>
</dbReference>
<dbReference type="SUPFAM" id="SSF48452">
    <property type="entry name" value="TPR-like"/>
    <property type="match status" value="1"/>
</dbReference>
<dbReference type="PANTHER" id="PTHR35807:SF1">
    <property type="entry name" value="TRANSCRIPTIONAL REGULATOR REDD"/>
    <property type="match status" value="1"/>
</dbReference>
<dbReference type="SMART" id="SM00862">
    <property type="entry name" value="Trans_reg_C"/>
    <property type="match status" value="1"/>
</dbReference>
<dbReference type="RefSeq" id="WP_241041318.1">
    <property type="nucleotide sequence ID" value="NZ_BAAAJF010000050.1"/>
</dbReference>
<dbReference type="SUPFAM" id="SSF46894">
    <property type="entry name" value="C-terminal effector domain of the bipartite response regulators"/>
    <property type="match status" value="1"/>
</dbReference>
<dbReference type="PRINTS" id="PR00364">
    <property type="entry name" value="DISEASERSIST"/>
</dbReference>
<evidence type="ECO:0000256" key="2">
    <source>
        <dbReference type="ARBA" id="ARBA00023015"/>
    </source>
</evidence>
<feature type="DNA-binding region" description="OmpR/PhoB-type" evidence="5">
    <location>
        <begin position="1"/>
        <end position="97"/>
    </location>
</feature>
<dbReference type="Gene3D" id="1.10.10.10">
    <property type="entry name" value="Winged helix-like DNA-binding domain superfamily/Winged helix DNA-binding domain"/>
    <property type="match status" value="1"/>
</dbReference>
<comment type="caution">
    <text evidence="8">The sequence shown here is derived from an EMBL/GenBank/DDBJ whole genome shotgun (WGS) entry which is preliminary data.</text>
</comment>
<dbReference type="InterPro" id="IPR041664">
    <property type="entry name" value="AAA_16"/>
</dbReference>
<dbReference type="InterPro" id="IPR027417">
    <property type="entry name" value="P-loop_NTPase"/>
</dbReference>
<dbReference type="Pfam" id="PF00486">
    <property type="entry name" value="Trans_reg_C"/>
    <property type="match status" value="1"/>
</dbReference>
<reference evidence="8 9" key="1">
    <citation type="submission" date="2022-03" db="EMBL/GenBank/DDBJ databases">
        <title>Pseudonocardia alaer sp. nov., a novel actinomycete isolated from reed forest soil.</title>
        <authorList>
            <person name="Wang L."/>
        </authorList>
    </citation>
    <scope>NUCLEOTIDE SEQUENCE [LARGE SCALE GENOMIC DNA]</scope>
    <source>
        <strain evidence="8 9">Y-16303</strain>
    </source>
</reference>
<evidence type="ECO:0000256" key="3">
    <source>
        <dbReference type="ARBA" id="ARBA00023125"/>
    </source>
</evidence>
<evidence type="ECO:0000256" key="5">
    <source>
        <dbReference type="PROSITE-ProRule" id="PRU01091"/>
    </source>
</evidence>
<keyword evidence="4" id="KW-0804">Transcription</keyword>
<dbReference type="InterPro" id="IPR005158">
    <property type="entry name" value="BTAD"/>
</dbReference>
<organism evidence="8 9">
    <name type="scientific">Pseudonocardia alaniniphila</name>
    <dbReference type="NCBI Taxonomy" id="75291"/>
    <lineage>
        <taxon>Bacteria</taxon>
        <taxon>Bacillati</taxon>
        <taxon>Actinomycetota</taxon>
        <taxon>Actinomycetes</taxon>
        <taxon>Pseudonocardiales</taxon>
        <taxon>Pseudonocardiaceae</taxon>
        <taxon>Pseudonocardia</taxon>
    </lineage>
</organism>
<keyword evidence="9" id="KW-1185">Reference proteome</keyword>
<dbReference type="Gene3D" id="1.25.40.10">
    <property type="entry name" value="Tetratricopeptide repeat domain"/>
    <property type="match status" value="1"/>
</dbReference>
<protein>
    <submittedName>
        <fullName evidence="8">NB-ARC domain-containing protein</fullName>
    </submittedName>
</protein>
<dbReference type="InterPro" id="IPR001867">
    <property type="entry name" value="OmpR/PhoB-type_DNA-bd"/>
</dbReference>
<dbReference type="InterPro" id="IPR051677">
    <property type="entry name" value="AfsR-DnrI-RedD_regulator"/>
</dbReference>
<proteinExistence type="inferred from homology"/>
<evidence type="ECO:0000256" key="4">
    <source>
        <dbReference type="ARBA" id="ARBA00023163"/>
    </source>
</evidence>
<dbReference type="SUPFAM" id="SSF52540">
    <property type="entry name" value="P-loop containing nucleoside triphosphate hydrolases"/>
    <property type="match status" value="1"/>
</dbReference>
<dbReference type="InterPro" id="IPR036388">
    <property type="entry name" value="WH-like_DNA-bd_sf"/>
</dbReference>
<name>A0ABS9TPM6_9PSEU</name>
<dbReference type="EMBL" id="JAKXMK010000033">
    <property type="protein sequence ID" value="MCH6170508.1"/>
    <property type="molecule type" value="Genomic_DNA"/>
</dbReference>
<dbReference type="PROSITE" id="PS51755">
    <property type="entry name" value="OMPR_PHOB"/>
    <property type="match status" value="1"/>
</dbReference>
<keyword evidence="2" id="KW-0805">Transcription regulation</keyword>
<dbReference type="Pfam" id="PF03704">
    <property type="entry name" value="BTAD"/>
    <property type="match status" value="1"/>
</dbReference>
<evidence type="ECO:0000259" key="7">
    <source>
        <dbReference type="PROSITE" id="PS51755"/>
    </source>
</evidence>
<dbReference type="Pfam" id="PF13191">
    <property type="entry name" value="AAA_16"/>
    <property type="match status" value="1"/>
</dbReference>